<feature type="region of interest" description="Disordered" evidence="4">
    <location>
        <begin position="1283"/>
        <end position="1394"/>
    </location>
</feature>
<feature type="compositionally biased region" description="Basic and acidic residues" evidence="4">
    <location>
        <begin position="1087"/>
        <end position="1097"/>
    </location>
</feature>
<keyword evidence="8" id="KW-1185">Reference proteome</keyword>
<proteinExistence type="predicted"/>
<evidence type="ECO:0000256" key="4">
    <source>
        <dbReference type="SAM" id="MobiDB-lite"/>
    </source>
</evidence>
<keyword evidence="3" id="KW-0067">ATP-binding</keyword>
<dbReference type="SMART" id="SM00487">
    <property type="entry name" value="DEXDc"/>
    <property type="match status" value="1"/>
</dbReference>
<evidence type="ECO:0000256" key="1">
    <source>
        <dbReference type="ARBA" id="ARBA00022741"/>
    </source>
</evidence>
<feature type="region of interest" description="Disordered" evidence="4">
    <location>
        <begin position="978"/>
        <end position="1111"/>
    </location>
</feature>
<evidence type="ECO:0000256" key="2">
    <source>
        <dbReference type="ARBA" id="ARBA00022801"/>
    </source>
</evidence>
<dbReference type="GO" id="GO:0005524">
    <property type="term" value="F:ATP binding"/>
    <property type="evidence" value="ECO:0007669"/>
    <property type="project" value="InterPro"/>
</dbReference>
<dbReference type="PROSITE" id="PS51192">
    <property type="entry name" value="HELICASE_ATP_BIND_1"/>
    <property type="match status" value="1"/>
</dbReference>
<dbReference type="SUPFAM" id="SSF52540">
    <property type="entry name" value="P-loop containing nucleoside triphosphate hydrolases"/>
    <property type="match status" value="2"/>
</dbReference>
<feature type="compositionally biased region" description="Low complexity" evidence="4">
    <location>
        <begin position="1125"/>
        <end position="1148"/>
    </location>
</feature>
<dbReference type="Proteomes" id="UP000559027">
    <property type="component" value="Unassembled WGS sequence"/>
</dbReference>
<feature type="compositionally biased region" description="Basic and acidic residues" evidence="4">
    <location>
        <begin position="1013"/>
        <end position="1031"/>
    </location>
</feature>
<accession>A0A8H5D394</accession>
<feature type="region of interest" description="Disordered" evidence="4">
    <location>
        <begin position="1125"/>
        <end position="1218"/>
    </location>
</feature>
<keyword evidence="2" id="KW-0378">Hydrolase</keyword>
<feature type="domain" description="Helicase ATP-binding" evidence="5">
    <location>
        <begin position="411"/>
        <end position="633"/>
    </location>
</feature>
<feature type="compositionally biased region" description="Basic residues" evidence="4">
    <location>
        <begin position="995"/>
        <end position="1009"/>
    </location>
</feature>
<feature type="compositionally biased region" description="Basic residues" evidence="4">
    <location>
        <begin position="1385"/>
        <end position="1394"/>
    </location>
</feature>
<dbReference type="InterPro" id="IPR038718">
    <property type="entry name" value="SNF2-like_sf"/>
</dbReference>
<dbReference type="InterPro" id="IPR049730">
    <property type="entry name" value="SNF2/RAD54-like_C"/>
</dbReference>
<feature type="compositionally biased region" description="Polar residues" evidence="4">
    <location>
        <begin position="1318"/>
        <end position="1327"/>
    </location>
</feature>
<dbReference type="PANTHER" id="PTHR10799">
    <property type="entry name" value="SNF2/RAD54 HELICASE FAMILY"/>
    <property type="match status" value="1"/>
</dbReference>
<evidence type="ECO:0000313" key="8">
    <source>
        <dbReference type="Proteomes" id="UP000559027"/>
    </source>
</evidence>
<organism evidence="7 8">
    <name type="scientific">Leucocoprinus leucothites</name>
    <dbReference type="NCBI Taxonomy" id="201217"/>
    <lineage>
        <taxon>Eukaryota</taxon>
        <taxon>Fungi</taxon>
        <taxon>Dikarya</taxon>
        <taxon>Basidiomycota</taxon>
        <taxon>Agaricomycotina</taxon>
        <taxon>Agaricomycetes</taxon>
        <taxon>Agaricomycetidae</taxon>
        <taxon>Agaricales</taxon>
        <taxon>Agaricineae</taxon>
        <taxon>Agaricaceae</taxon>
        <taxon>Leucocoprinus</taxon>
    </lineage>
</organism>
<dbReference type="PROSITE" id="PS51194">
    <property type="entry name" value="HELICASE_CTER"/>
    <property type="match status" value="1"/>
</dbReference>
<evidence type="ECO:0000256" key="3">
    <source>
        <dbReference type="ARBA" id="ARBA00022840"/>
    </source>
</evidence>
<dbReference type="GO" id="GO:0016787">
    <property type="term" value="F:hydrolase activity"/>
    <property type="evidence" value="ECO:0007669"/>
    <property type="project" value="UniProtKB-KW"/>
</dbReference>
<feature type="compositionally biased region" description="Basic and acidic residues" evidence="4">
    <location>
        <begin position="1191"/>
        <end position="1204"/>
    </location>
</feature>
<reference evidence="7 8" key="1">
    <citation type="journal article" date="2020" name="ISME J.">
        <title>Uncovering the hidden diversity of litter-decomposition mechanisms in mushroom-forming fungi.</title>
        <authorList>
            <person name="Floudas D."/>
            <person name="Bentzer J."/>
            <person name="Ahren D."/>
            <person name="Johansson T."/>
            <person name="Persson P."/>
            <person name="Tunlid A."/>
        </authorList>
    </citation>
    <scope>NUCLEOTIDE SEQUENCE [LARGE SCALE GENOMIC DNA]</scope>
    <source>
        <strain evidence="7 8">CBS 146.42</strain>
    </source>
</reference>
<dbReference type="Pfam" id="PF00176">
    <property type="entry name" value="SNF2-rel_dom"/>
    <property type="match status" value="1"/>
</dbReference>
<evidence type="ECO:0000259" key="6">
    <source>
        <dbReference type="PROSITE" id="PS51194"/>
    </source>
</evidence>
<dbReference type="InterPro" id="IPR027417">
    <property type="entry name" value="P-loop_NTPase"/>
</dbReference>
<evidence type="ECO:0000259" key="5">
    <source>
        <dbReference type="PROSITE" id="PS51192"/>
    </source>
</evidence>
<dbReference type="OrthoDB" id="3270319at2759"/>
<dbReference type="InterPro" id="IPR014001">
    <property type="entry name" value="Helicase_ATP-bd"/>
</dbReference>
<sequence>MPSHTAASALIKFYYLEGHPPWCWSKWQDRTGIRHGLFPEDDAKLPEGWSRQDANDVFSYFEAYNRLPTEDAKIKFATRTQGNTHHPGREIWLDFVKEQWAGWRVHDAVITELREWGCHPKSIVRRDRIPPGSWPDATAYISKILDTLAMRLFGDEAFVDGSEIFAFEPRKALTIFAQRSWNNVRSQVGYMRNQESAKEQAAVTAFQALEIEPLTKAKVSHAIQTVATWREHAEISHIDEHVKKAKDMLANLETVMEGLGAKIVKRKAVKPRKVHCKVSRRALQTLATQEDVTDLLNIYHDYFQLHVDDDDDEISILYPEQDDRVIDDCSTDLGTEVEATMPPAVLLFELGFRNSLPSQFNAYRHRHGLTPWEYPNLFTTTPISPDISKLELHWHQLAGVHSIVRSVFSEKKDISHTAGVLISDGVGLGKTGQSCAFIAFLNQTIMMMEEQHKLPRVFDERPYLWGQKKIPSQPHLIICPGTLINQWVSELKTFFRPKSVDIFIYDSQTDGAAFWGPAGPFQSSHQRMHDRIIVASHSVVFNEFSRTHKQLERRKSRPWIIPDAKKSLNETLFAQYFLTIVVDEAHSMRNAGNKHVATLRLLQQARIRLIMTATPLHTSLKDIAAMGRLVGISHFFEEESHEDERATDAVIRRAKKLDDPALLQAEQLKAVKRLQKHLFGHFLRRTSDSVDWKNRTLLPLPPYHEIKGVLDLTDRELAIIDERAEDAKAAILSASDSTRIHTKKFYLEYRTAVGYAKEDLAEPWPIFKSLQEWEPKKSTKMDACARICKHYLTRDDAPDISFTDGAVQIPDLSQTPLHGIQQTRRIIIYSEFSSMAPLFRSVLELYGVKSLAINGHVSMRERDKRVKRFYDNKCPARVLLFSSVGSAGLNLSIADVVIFFDQPWSSQDEIQIRGRAHRQPQKKNVKVIYLRANGSADLLVSGMAGGKANMFDAFVNKELGQELEQLIQGSIPDLDETQSALAQEVSEQEAGSTKARPKSKGKKKSKSKAAVKPQDRVAADNSDINKDHEPVAEATTTAQVRDKPKAKLPRNGKKKSGKGQPKGDTDNIGSVDNVEPKARKKHQRRRVIVEDKEEPEKTPAAIEEPVSVIGDASTSTIDTHLIPSSRSVSVASIHSSVAPSSSHASVHSSSHDERDPAPMVDYSSSSSDNDAGKTSLIANHDLLPQVGNHSSSHDVRQTMRDDRLLPSAPQPPNMSKLPPQLSNIINALSSSSDEAPPLKKVRPDAYILGRSPSPMVVEETPSPVPAIEVTTVPVVEVDIQDFDIRSPSPSPMIDVASIPSPVRHETSGIATRDRHRWSSQGVLNAATTAPRPFLASRPSTTAPPSVTQGSSQHRGFRPPTIGTPSRNAGSLDDVTIPDASALVGHRNRKRKSKK</sequence>
<dbReference type="SMART" id="SM00490">
    <property type="entry name" value="HELICc"/>
    <property type="match status" value="1"/>
</dbReference>
<feature type="domain" description="Helicase C-terminal" evidence="6">
    <location>
        <begin position="811"/>
        <end position="982"/>
    </location>
</feature>
<gene>
    <name evidence="7" type="ORF">D9756_006346</name>
</gene>
<feature type="compositionally biased region" description="Basic residues" evidence="4">
    <location>
        <begin position="1046"/>
        <end position="1057"/>
    </location>
</feature>
<name>A0A8H5D394_9AGAR</name>
<dbReference type="InterPro" id="IPR000330">
    <property type="entry name" value="SNF2_N"/>
</dbReference>
<dbReference type="Gene3D" id="3.40.50.10810">
    <property type="entry name" value="Tandem AAA-ATPase domain"/>
    <property type="match status" value="1"/>
</dbReference>
<keyword evidence="1" id="KW-0547">Nucleotide-binding</keyword>
<feature type="compositionally biased region" description="Polar residues" evidence="4">
    <location>
        <begin position="1337"/>
        <end position="1353"/>
    </location>
</feature>
<evidence type="ECO:0000313" key="7">
    <source>
        <dbReference type="EMBL" id="KAF5352849.1"/>
    </source>
</evidence>
<dbReference type="EMBL" id="JAACJO010000011">
    <property type="protein sequence ID" value="KAF5352849.1"/>
    <property type="molecule type" value="Genomic_DNA"/>
</dbReference>
<comment type="caution">
    <text evidence="7">The sequence shown here is derived from an EMBL/GenBank/DDBJ whole genome shotgun (WGS) entry which is preliminary data.</text>
</comment>
<protein>
    <submittedName>
        <fullName evidence="7">Uncharacterized protein</fullName>
    </submittedName>
</protein>
<dbReference type="Gene3D" id="3.40.50.300">
    <property type="entry name" value="P-loop containing nucleotide triphosphate hydrolases"/>
    <property type="match status" value="1"/>
</dbReference>
<dbReference type="InterPro" id="IPR001650">
    <property type="entry name" value="Helicase_C-like"/>
</dbReference>
<dbReference type="CDD" id="cd18793">
    <property type="entry name" value="SF2_C_SNF"/>
    <property type="match status" value="1"/>
</dbReference>
<dbReference type="Pfam" id="PF00271">
    <property type="entry name" value="Helicase_C"/>
    <property type="match status" value="1"/>
</dbReference>